<evidence type="ECO:0000313" key="2">
    <source>
        <dbReference type="EMBL" id="AES75596.2"/>
    </source>
</evidence>
<keyword evidence="1" id="KW-0732">Signal</keyword>
<reference evidence="3" key="3">
    <citation type="submission" date="2015-04" db="UniProtKB">
        <authorList>
            <consortium name="EnsemblPlants"/>
        </authorList>
    </citation>
    <scope>IDENTIFICATION</scope>
    <source>
        <strain evidence="3">cv. Jemalong A17</strain>
    </source>
</reference>
<dbReference type="Proteomes" id="UP000002051">
    <property type="component" value="Chromosome 6"/>
</dbReference>
<name>G7KL17_MEDTR</name>
<sequence>MAKHISQYCLLAILCIALVLASGLSFCHSHTYCDSEDNCDARCRDLNYARGRCIGLLCCCELL</sequence>
<evidence type="ECO:0000256" key="1">
    <source>
        <dbReference type="SAM" id="SignalP"/>
    </source>
</evidence>
<feature type="signal peptide" evidence="1">
    <location>
        <begin position="1"/>
        <end position="21"/>
    </location>
</feature>
<keyword evidence="4" id="KW-1185">Reference proteome</keyword>
<accession>G7KL17</accession>
<dbReference type="EMBL" id="CM001222">
    <property type="protein sequence ID" value="AES75596.2"/>
    <property type="molecule type" value="Genomic_DNA"/>
</dbReference>
<organism evidence="2 4">
    <name type="scientific">Medicago truncatula</name>
    <name type="common">Barrel medic</name>
    <name type="synonym">Medicago tribuloides</name>
    <dbReference type="NCBI Taxonomy" id="3880"/>
    <lineage>
        <taxon>Eukaryota</taxon>
        <taxon>Viridiplantae</taxon>
        <taxon>Streptophyta</taxon>
        <taxon>Embryophyta</taxon>
        <taxon>Tracheophyta</taxon>
        <taxon>Spermatophyta</taxon>
        <taxon>Magnoliopsida</taxon>
        <taxon>eudicotyledons</taxon>
        <taxon>Gunneridae</taxon>
        <taxon>Pentapetalae</taxon>
        <taxon>rosids</taxon>
        <taxon>fabids</taxon>
        <taxon>Fabales</taxon>
        <taxon>Fabaceae</taxon>
        <taxon>Papilionoideae</taxon>
        <taxon>50 kb inversion clade</taxon>
        <taxon>NPAAA clade</taxon>
        <taxon>Hologalegina</taxon>
        <taxon>IRL clade</taxon>
        <taxon>Trifolieae</taxon>
        <taxon>Medicago</taxon>
    </lineage>
</organism>
<gene>
    <name evidence="2" type="ordered locus">MTR_6g051770</name>
</gene>
<dbReference type="EnsemblPlants" id="AES75596">
    <property type="protein sequence ID" value="AES75596"/>
    <property type="gene ID" value="MTR_6g051770"/>
</dbReference>
<proteinExistence type="predicted"/>
<evidence type="ECO:0000313" key="3">
    <source>
        <dbReference type="EnsemblPlants" id="AES75596"/>
    </source>
</evidence>
<accession>A0A0C3VW48</accession>
<evidence type="ECO:0000313" key="4">
    <source>
        <dbReference type="Proteomes" id="UP000002051"/>
    </source>
</evidence>
<reference evidence="2 4" key="2">
    <citation type="journal article" date="2014" name="BMC Genomics">
        <title>An improved genome release (version Mt4.0) for the model legume Medicago truncatula.</title>
        <authorList>
            <person name="Tang H."/>
            <person name="Krishnakumar V."/>
            <person name="Bidwell S."/>
            <person name="Rosen B."/>
            <person name="Chan A."/>
            <person name="Zhou S."/>
            <person name="Gentzbittel L."/>
            <person name="Childs K.L."/>
            <person name="Yandell M."/>
            <person name="Gundlach H."/>
            <person name="Mayer K.F."/>
            <person name="Schwartz D.C."/>
            <person name="Town C.D."/>
        </authorList>
    </citation>
    <scope>GENOME REANNOTATION</scope>
    <source>
        <strain evidence="3 4">cv. Jemalong A17</strain>
    </source>
</reference>
<dbReference type="AlphaFoldDB" id="G7KL17"/>
<protein>
    <submittedName>
        <fullName evidence="2">LCR-like protein</fullName>
    </submittedName>
</protein>
<reference evidence="2 4" key="1">
    <citation type="journal article" date="2011" name="Nature">
        <title>The Medicago genome provides insight into the evolution of rhizobial symbioses.</title>
        <authorList>
            <person name="Young N.D."/>
            <person name="Debelle F."/>
            <person name="Oldroyd G.E."/>
            <person name="Geurts R."/>
            <person name="Cannon S.B."/>
            <person name="Udvardi M.K."/>
            <person name="Benedito V.A."/>
            <person name="Mayer K.F."/>
            <person name="Gouzy J."/>
            <person name="Schoof H."/>
            <person name="Van de Peer Y."/>
            <person name="Proost S."/>
            <person name="Cook D.R."/>
            <person name="Meyers B.C."/>
            <person name="Spannagl M."/>
            <person name="Cheung F."/>
            <person name="De Mita S."/>
            <person name="Krishnakumar V."/>
            <person name="Gundlach H."/>
            <person name="Zhou S."/>
            <person name="Mudge J."/>
            <person name="Bharti A.K."/>
            <person name="Murray J.D."/>
            <person name="Naoumkina M.A."/>
            <person name="Rosen B."/>
            <person name="Silverstein K.A."/>
            <person name="Tang H."/>
            <person name="Rombauts S."/>
            <person name="Zhao P.X."/>
            <person name="Zhou P."/>
            <person name="Barbe V."/>
            <person name="Bardou P."/>
            <person name="Bechner M."/>
            <person name="Bellec A."/>
            <person name="Berger A."/>
            <person name="Berges H."/>
            <person name="Bidwell S."/>
            <person name="Bisseling T."/>
            <person name="Choisne N."/>
            <person name="Couloux A."/>
            <person name="Denny R."/>
            <person name="Deshpande S."/>
            <person name="Dai X."/>
            <person name="Doyle J.J."/>
            <person name="Dudez A.M."/>
            <person name="Farmer A.D."/>
            <person name="Fouteau S."/>
            <person name="Franken C."/>
            <person name="Gibelin C."/>
            <person name="Gish J."/>
            <person name="Goldstein S."/>
            <person name="Gonzalez A.J."/>
            <person name="Green P.J."/>
            <person name="Hallab A."/>
            <person name="Hartog M."/>
            <person name="Hua A."/>
            <person name="Humphray S.J."/>
            <person name="Jeong D.H."/>
            <person name="Jing Y."/>
            <person name="Jocker A."/>
            <person name="Kenton S.M."/>
            <person name="Kim D.J."/>
            <person name="Klee K."/>
            <person name="Lai H."/>
            <person name="Lang C."/>
            <person name="Lin S."/>
            <person name="Macmil S.L."/>
            <person name="Magdelenat G."/>
            <person name="Matthews L."/>
            <person name="McCorrison J."/>
            <person name="Monaghan E.L."/>
            <person name="Mun J.H."/>
            <person name="Najar F.Z."/>
            <person name="Nicholson C."/>
            <person name="Noirot C."/>
            <person name="O'Bleness M."/>
            <person name="Paule C.R."/>
            <person name="Poulain J."/>
            <person name="Prion F."/>
            <person name="Qin B."/>
            <person name="Qu C."/>
            <person name="Retzel E.F."/>
            <person name="Riddle C."/>
            <person name="Sallet E."/>
            <person name="Samain S."/>
            <person name="Samson N."/>
            <person name="Sanders I."/>
            <person name="Saurat O."/>
            <person name="Scarpelli C."/>
            <person name="Schiex T."/>
            <person name="Segurens B."/>
            <person name="Severin A.J."/>
            <person name="Sherrier D.J."/>
            <person name="Shi R."/>
            <person name="Sims S."/>
            <person name="Singer S.R."/>
            <person name="Sinharoy S."/>
            <person name="Sterck L."/>
            <person name="Viollet A."/>
            <person name="Wang B.B."/>
            <person name="Wang K."/>
            <person name="Wang M."/>
            <person name="Wang X."/>
            <person name="Warfsmann J."/>
            <person name="Weissenbach J."/>
            <person name="White D.D."/>
            <person name="White J.D."/>
            <person name="Wiley G.B."/>
            <person name="Wincker P."/>
            <person name="Xing Y."/>
            <person name="Yang L."/>
            <person name="Yao Z."/>
            <person name="Ying F."/>
            <person name="Zhai J."/>
            <person name="Zhou L."/>
            <person name="Zuber A."/>
            <person name="Denarie J."/>
            <person name="Dixon R.A."/>
            <person name="May G.D."/>
            <person name="Schwartz D.C."/>
            <person name="Rogers J."/>
            <person name="Quetier F."/>
            <person name="Town C.D."/>
            <person name="Roe B.A."/>
        </authorList>
    </citation>
    <scope>NUCLEOTIDE SEQUENCE [LARGE SCALE GENOMIC DNA]</scope>
    <source>
        <strain evidence="2">A17</strain>
        <strain evidence="3 4">cv. Jemalong A17</strain>
    </source>
</reference>
<feature type="chain" id="PRO_5014573703" evidence="1">
    <location>
        <begin position="22"/>
        <end position="63"/>
    </location>
</feature>
<dbReference type="HOGENOM" id="CLU_190964_2_0_1"/>